<reference evidence="2 3" key="1">
    <citation type="journal article" date="2009" name="Stand. Genomic Sci.">
        <title>Complete genome sequence of Acidimicrobium ferrooxidans type strain (ICP).</title>
        <authorList>
            <person name="Clum A."/>
            <person name="Nolan M."/>
            <person name="Lang E."/>
            <person name="Glavina Del Rio T."/>
            <person name="Tice H."/>
            <person name="Copeland A."/>
            <person name="Cheng J.F."/>
            <person name="Lucas S."/>
            <person name="Chen F."/>
            <person name="Bruce D."/>
            <person name="Goodwin L."/>
            <person name="Pitluck S."/>
            <person name="Ivanova N."/>
            <person name="Mavrommatis K."/>
            <person name="Mikhailova N."/>
            <person name="Pati A."/>
            <person name="Chen A."/>
            <person name="Palaniappan K."/>
            <person name="Goker M."/>
            <person name="Spring S."/>
            <person name="Land M."/>
            <person name="Hauser L."/>
            <person name="Chang Y.J."/>
            <person name="Jeffries C.C."/>
            <person name="Chain P."/>
            <person name="Bristow J."/>
            <person name="Eisen J.A."/>
            <person name="Markowitz V."/>
            <person name="Hugenholtz P."/>
            <person name="Kyrpides N.C."/>
            <person name="Klenk H.P."/>
            <person name="Lapidus A."/>
        </authorList>
    </citation>
    <scope>NUCLEOTIDE SEQUENCE [LARGE SCALE GENOMIC DNA]</scope>
    <source>
        <strain evidence="3">DSM 10331 / JCM 15462 / NBRC 103882 / ICP</strain>
    </source>
</reference>
<dbReference type="HOGENOM" id="CLU_876116_0_0_11"/>
<dbReference type="KEGG" id="afo:Afer_1480"/>
<feature type="signal peptide" evidence="1">
    <location>
        <begin position="1"/>
        <end position="24"/>
    </location>
</feature>
<dbReference type="STRING" id="525909.Afer_1480"/>
<evidence type="ECO:0000313" key="2">
    <source>
        <dbReference type="EMBL" id="ACU54403.1"/>
    </source>
</evidence>
<dbReference type="PROSITE" id="PS51257">
    <property type="entry name" value="PROKAR_LIPOPROTEIN"/>
    <property type="match status" value="1"/>
</dbReference>
<sequence>MHRKTRLRTATAGAVIGTSAILLAACGSSSQPSVPSSLNASSSSSSQTAPAPTNLTLAQLEKEYPFDAANDLPIYQGDPNSVPLSNLLIPPKDPAIPVPLRVPKPSVLGAWVNDTSVPYVGPVYVGTKLTPLERDAVYTARTLGVMGGLYSSSYATTEQNGQVTVLPDVAQLFDPYAGNGPIPASTMLSQYLSTANANVAPTASFFASITPTNQTYLPSPKTFYQQSISNKQFAVHPTKNAIDVVVCKSSSSWVMVNGKLNVTLATPTWADYFSFPTAHAVADQPLESPNGDLYWYMNGQYGGSGNPPFPKWGRVCG</sequence>
<evidence type="ECO:0008006" key="4">
    <source>
        <dbReference type="Google" id="ProtNLM"/>
    </source>
</evidence>
<gene>
    <name evidence="2" type="ordered locus">Afer_1480</name>
</gene>
<evidence type="ECO:0000313" key="3">
    <source>
        <dbReference type="Proteomes" id="UP000000771"/>
    </source>
</evidence>
<dbReference type="Proteomes" id="UP000000771">
    <property type="component" value="Chromosome"/>
</dbReference>
<proteinExistence type="predicted"/>
<accession>C7M095</accession>
<name>C7M095_ACIFD</name>
<dbReference type="EMBL" id="CP001631">
    <property type="protein sequence ID" value="ACU54403.1"/>
    <property type="molecule type" value="Genomic_DNA"/>
</dbReference>
<protein>
    <recommendedName>
        <fullName evidence="4">Lipoprotein</fullName>
    </recommendedName>
</protein>
<keyword evidence="1" id="KW-0732">Signal</keyword>
<feature type="chain" id="PRO_5039330145" description="Lipoprotein" evidence="1">
    <location>
        <begin position="25"/>
        <end position="317"/>
    </location>
</feature>
<dbReference type="AlphaFoldDB" id="C7M095"/>
<evidence type="ECO:0000256" key="1">
    <source>
        <dbReference type="SAM" id="SignalP"/>
    </source>
</evidence>
<organism evidence="2 3">
    <name type="scientific">Acidimicrobium ferrooxidans (strain DSM 10331 / JCM 15462 / NBRC 103882 / ICP)</name>
    <dbReference type="NCBI Taxonomy" id="525909"/>
    <lineage>
        <taxon>Bacteria</taxon>
        <taxon>Bacillati</taxon>
        <taxon>Actinomycetota</taxon>
        <taxon>Acidimicrobiia</taxon>
        <taxon>Acidimicrobiales</taxon>
        <taxon>Acidimicrobiaceae</taxon>
        <taxon>Acidimicrobium</taxon>
    </lineage>
</organism>
<keyword evidence="3" id="KW-1185">Reference proteome</keyword>